<dbReference type="Pfam" id="PF01497">
    <property type="entry name" value="Peripla_BP_2"/>
    <property type="match status" value="1"/>
</dbReference>
<dbReference type="Gene3D" id="3.40.50.1980">
    <property type="entry name" value="Nitrogenase molybdenum iron protein domain"/>
    <property type="match status" value="2"/>
</dbReference>
<accession>A0A1M5EE67</accession>
<dbReference type="SUPFAM" id="SSF53807">
    <property type="entry name" value="Helical backbone' metal receptor"/>
    <property type="match status" value="1"/>
</dbReference>
<keyword evidence="3" id="KW-1185">Reference proteome</keyword>
<evidence type="ECO:0000313" key="2">
    <source>
        <dbReference type="EMBL" id="SHF77518.1"/>
    </source>
</evidence>
<evidence type="ECO:0000313" key="3">
    <source>
        <dbReference type="Proteomes" id="UP000184036"/>
    </source>
</evidence>
<dbReference type="AlphaFoldDB" id="A0A1M5EE67"/>
<name>A0A1M5EE67_9FLAO</name>
<dbReference type="PANTHER" id="PTHR42860:SF1">
    <property type="entry name" value="VITAMIN B12-BINDING PROTEIN"/>
    <property type="match status" value="1"/>
</dbReference>
<proteinExistence type="predicted"/>
<dbReference type="InterPro" id="IPR051030">
    <property type="entry name" value="Vitamin_B12-ABC_binding"/>
</dbReference>
<sequence>MIKICSFLPAATSMIYEMGLENQLVGVTFECHSDKPKVVRSYLEGTNHTSSEIDQIVSQSKAQGKSLYYIDDALLESLSPDVILTQDVCDVCQIDTSHVARSIYRLSKEPELIPLIPRNLEDIYQNVITIAKAFNKEECAYTLLANLKKRTDFILDTLRKNNAPLKRVMVLEWLDPIYNCGHWIPYQIAQAGGVDMLGNPSGYSIVTAWERILLYNPEVLVVAPCGFDINRSSQELEVLTKLDGWDTLNAVQNNAVFLADADLFTQPSTTVVDGIELLAALFHPDLFEIPKKLEHKYLSFRSIAKVK</sequence>
<dbReference type="EMBL" id="FQWE01000001">
    <property type="protein sequence ID" value="SHF77518.1"/>
    <property type="molecule type" value="Genomic_DNA"/>
</dbReference>
<dbReference type="RefSeq" id="WP_072987336.1">
    <property type="nucleotide sequence ID" value="NZ_FQWE01000001.1"/>
</dbReference>
<gene>
    <name evidence="2" type="ORF">SAMN05444396_101331</name>
</gene>
<reference evidence="3" key="1">
    <citation type="submission" date="2016-11" db="EMBL/GenBank/DDBJ databases">
        <authorList>
            <person name="Varghese N."/>
            <person name="Submissions S."/>
        </authorList>
    </citation>
    <scope>NUCLEOTIDE SEQUENCE [LARGE SCALE GENOMIC DNA]</scope>
    <source>
        <strain evidence="3">DSM 19741</strain>
    </source>
</reference>
<protein>
    <submittedName>
        <fullName evidence="2">Iron complex transport system substrate-binding protein</fullName>
    </submittedName>
</protein>
<dbReference type="InterPro" id="IPR002491">
    <property type="entry name" value="ABC_transptr_periplasmic_BD"/>
</dbReference>
<dbReference type="PROSITE" id="PS50983">
    <property type="entry name" value="FE_B12_PBP"/>
    <property type="match status" value="1"/>
</dbReference>
<dbReference type="STRING" id="271157.SAMN05444396_101331"/>
<evidence type="ECO:0000259" key="1">
    <source>
        <dbReference type="PROSITE" id="PS50983"/>
    </source>
</evidence>
<dbReference type="Proteomes" id="UP000184036">
    <property type="component" value="Unassembled WGS sequence"/>
</dbReference>
<feature type="domain" description="Fe/B12 periplasmic-binding" evidence="1">
    <location>
        <begin position="3"/>
        <end position="286"/>
    </location>
</feature>
<organism evidence="2 3">
    <name type="scientific">Flavobacterium segetis</name>
    <dbReference type="NCBI Taxonomy" id="271157"/>
    <lineage>
        <taxon>Bacteria</taxon>
        <taxon>Pseudomonadati</taxon>
        <taxon>Bacteroidota</taxon>
        <taxon>Flavobacteriia</taxon>
        <taxon>Flavobacteriales</taxon>
        <taxon>Flavobacteriaceae</taxon>
        <taxon>Flavobacterium</taxon>
    </lineage>
</organism>
<dbReference type="PANTHER" id="PTHR42860">
    <property type="entry name" value="VITAMIN B12-BINDING PROTEIN"/>
    <property type="match status" value="1"/>
</dbReference>